<evidence type="ECO:0000256" key="1">
    <source>
        <dbReference type="SAM" id="MobiDB-lite"/>
    </source>
</evidence>
<sequence>MLNIYRRRVDRIVDVATLAVASGRHAILGWSSPSMDTYDPSGHSRTSAGLLRTESISDERGNDGVGWAALTHDPSLS</sequence>
<organism evidence="2 3">
    <name type="scientific">Eumeta variegata</name>
    <name type="common">Bagworm moth</name>
    <name type="synonym">Eumeta japonica</name>
    <dbReference type="NCBI Taxonomy" id="151549"/>
    <lineage>
        <taxon>Eukaryota</taxon>
        <taxon>Metazoa</taxon>
        <taxon>Ecdysozoa</taxon>
        <taxon>Arthropoda</taxon>
        <taxon>Hexapoda</taxon>
        <taxon>Insecta</taxon>
        <taxon>Pterygota</taxon>
        <taxon>Neoptera</taxon>
        <taxon>Endopterygota</taxon>
        <taxon>Lepidoptera</taxon>
        <taxon>Glossata</taxon>
        <taxon>Ditrysia</taxon>
        <taxon>Tineoidea</taxon>
        <taxon>Psychidae</taxon>
        <taxon>Oiketicinae</taxon>
        <taxon>Eumeta</taxon>
    </lineage>
</organism>
<name>A0A4C1TML5_EUMVA</name>
<dbReference type="EMBL" id="BGZK01000067">
    <property type="protein sequence ID" value="GBP14890.1"/>
    <property type="molecule type" value="Genomic_DNA"/>
</dbReference>
<dbReference type="AlphaFoldDB" id="A0A4C1TML5"/>
<evidence type="ECO:0000313" key="3">
    <source>
        <dbReference type="Proteomes" id="UP000299102"/>
    </source>
</evidence>
<gene>
    <name evidence="2" type="ORF">EVAR_75469_1</name>
</gene>
<proteinExistence type="predicted"/>
<comment type="caution">
    <text evidence="2">The sequence shown here is derived from an EMBL/GenBank/DDBJ whole genome shotgun (WGS) entry which is preliminary data.</text>
</comment>
<protein>
    <submittedName>
        <fullName evidence="2">Uncharacterized protein</fullName>
    </submittedName>
</protein>
<keyword evidence="3" id="KW-1185">Reference proteome</keyword>
<feature type="region of interest" description="Disordered" evidence="1">
    <location>
        <begin position="57"/>
        <end position="77"/>
    </location>
</feature>
<reference evidence="2 3" key="1">
    <citation type="journal article" date="2019" name="Commun. Biol.">
        <title>The bagworm genome reveals a unique fibroin gene that provides high tensile strength.</title>
        <authorList>
            <person name="Kono N."/>
            <person name="Nakamura H."/>
            <person name="Ohtoshi R."/>
            <person name="Tomita M."/>
            <person name="Numata K."/>
            <person name="Arakawa K."/>
        </authorList>
    </citation>
    <scope>NUCLEOTIDE SEQUENCE [LARGE SCALE GENOMIC DNA]</scope>
</reference>
<evidence type="ECO:0000313" key="2">
    <source>
        <dbReference type="EMBL" id="GBP14890.1"/>
    </source>
</evidence>
<dbReference type="Proteomes" id="UP000299102">
    <property type="component" value="Unassembled WGS sequence"/>
</dbReference>
<accession>A0A4C1TML5</accession>